<accession>A0A8S3BIV3</accession>
<evidence type="ECO:0000313" key="1">
    <source>
        <dbReference type="EMBL" id="CAF4615342.1"/>
    </source>
</evidence>
<dbReference type="EMBL" id="CAJOBH010147122">
    <property type="protein sequence ID" value="CAF4831549.1"/>
    <property type="molecule type" value="Genomic_DNA"/>
</dbReference>
<evidence type="ECO:0000313" key="3">
    <source>
        <dbReference type="EMBL" id="CAF4831549.1"/>
    </source>
</evidence>
<dbReference type="AlphaFoldDB" id="A0A8S3BIV3"/>
<dbReference type="EMBL" id="CAJOBI010109604">
    <property type="protein sequence ID" value="CAF4626570.1"/>
    <property type="molecule type" value="Genomic_DNA"/>
</dbReference>
<evidence type="ECO:0000313" key="4">
    <source>
        <dbReference type="EMBL" id="CAF4905868.1"/>
    </source>
</evidence>
<evidence type="ECO:0000313" key="6">
    <source>
        <dbReference type="Proteomes" id="UP000681967"/>
    </source>
</evidence>
<evidence type="ECO:0000313" key="2">
    <source>
        <dbReference type="EMBL" id="CAF4626570.1"/>
    </source>
</evidence>
<protein>
    <submittedName>
        <fullName evidence="3">Uncharacterized protein</fullName>
    </submittedName>
</protein>
<dbReference type="EMBL" id="CAJOBJ010177494">
    <property type="protein sequence ID" value="CAF4905868.1"/>
    <property type="molecule type" value="Genomic_DNA"/>
</dbReference>
<dbReference type="EMBL" id="CAJOBJ010183875">
    <property type="protein sequence ID" value="CAF4928373.1"/>
    <property type="molecule type" value="Genomic_DNA"/>
</dbReference>
<feature type="non-terminal residue" evidence="3">
    <location>
        <position position="30"/>
    </location>
</feature>
<sequence length="30" mass="3481">MHQNFIIIELWDKKISGPSDQILGFVKIPL</sequence>
<dbReference type="Proteomes" id="UP000681967">
    <property type="component" value="Unassembled WGS sequence"/>
</dbReference>
<dbReference type="Proteomes" id="UP000676336">
    <property type="component" value="Unassembled WGS sequence"/>
</dbReference>
<name>A0A8S3BIV3_9BILA</name>
<comment type="caution">
    <text evidence="3">The sequence shown here is derived from an EMBL/GenBank/DDBJ whole genome shotgun (WGS) entry which is preliminary data.</text>
</comment>
<gene>
    <name evidence="1" type="ORF">BYL167_LOCUS40725</name>
    <name evidence="3" type="ORF">BYL167_LOCUS49447</name>
    <name evidence="4" type="ORF">GIL414_LOCUS52071</name>
    <name evidence="5" type="ORF">GIL414_LOCUS53177</name>
    <name evidence="2" type="ORF">SMN809_LOCUS40117</name>
</gene>
<dbReference type="EMBL" id="CAJOBH010101493">
    <property type="protein sequence ID" value="CAF4615342.1"/>
    <property type="molecule type" value="Genomic_DNA"/>
</dbReference>
<organism evidence="3 6">
    <name type="scientific">Rotaria magnacalcarata</name>
    <dbReference type="NCBI Taxonomy" id="392030"/>
    <lineage>
        <taxon>Eukaryota</taxon>
        <taxon>Metazoa</taxon>
        <taxon>Spiralia</taxon>
        <taxon>Gnathifera</taxon>
        <taxon>Rotifera</taxon>
        <taxon>Eurotatoria</taxon>
        <taxon>Bdelloidea</taxon>
        <taxon>Philodinida</taxon>
        <taxon>Philodinidae</taxon>
        <taxon>Rotaria</taxon>
    </lineage>
</organism>
<feature type="non-terminal residue" evidence="3">
    <location>
        <position position="1"/>
    </location>
</feature>
<evidence type="ECO:0000313" key="5">
    <source>
        <dbReference type="EMBL" id="CAF4928373.1"/>
    </source>
</evidence>
<dbReference type="Proteomes" id="UP000681720">
    <property type="component" value="Unassembled WGS sequence"/>
</dbReference>
<reference evidence="3" key="1">
    <citation type="submission" date="2021-02" db="EMBL/GenBank/DDBJ databases">
        <authorList>
            <person name="Nowell W R."/>
        </authorList>
    </citation>
    <scope>NUCLEOTIDE SEQUENCE</scope>
</reference>
<proteinExistence type="predicted"/>